<organism evidence="3">
    <name type="scientific">Laccaria bicolor (strain S238N-H82 / ATCC MYA-4686)</name>
    <name type="common">Bicoloured deceiver</name>
    <name type="synonym">Laccaria laccata var. bicolor</name>
    <dbReference type="NCBI Taxonomy" id="486041"/>
    <lineage>
        <taxon>Eukaryota</taxon>
        <taxon>Fungi</taxon>
        <taxon>Dikarya</taxon>
        <taxon>Basidiomycota</taxon>
        <taxon>Agaricomycotina</taxon>
        <taxon>Agaricomycetes</taxon>
        <taxon>Agaricomycetidae</taxon>
        <taxon>Agaricales</taxon>
        <taxon>Agaricineae</taxon>
        <taxon>Hydnangiaceae</taxon>
        <taxon>Laccaria</taxon>
    </lineage>
</organism>
<dbReference type="OrthoDB" id="3052539at2759"/>
<dbReference type="HOGENOM" id="CLU_946868_0_0_1"/>
<reference evidence="2 3" key="1">
    <citation type="journal article" date="2008" name="Nature">
        <title>The genome of Laccaria bicolor provides insights into mycorrhizal symbiosis.</title>
        <authorList>
            <person name="Martin F."/>
            <person name="Aerts A."/>
            <person name="Ahren D."/>
            <person name="Brun A."/>
            <person name="Danchin E.G.J."/>
            <person name="Duchaussoy F."/>
            <person name="Gibon J."/>
            <person name="Kohler A."/>
            <person name="Lindquist E."/>
            <person name="Pereda V."/>
            <person name="Salamov A."/>
            <person name="Shapiro H.J."/>
            <person name="Wuyts J."/>
            <person name="Blaudez D."/>
            <person name="Buee M."/>
            <person name="Brokstein P."/>
            <person name="Canbaeck B."/>
            <person name="Cohen D."/>
            <person name="Courty P.E."/>
            <person name="Coutinho P.M."/>
            <person name="Delaruelle C."/>
            <person name="Detter J.C."/>
            <person name="Deveau A."/>
            <person name="DiFazio S."/>
            <person name="Duplessis S."/>
            <person name="Fraissinet-Tachet L."/>
            <person name="Lucic E."/>
            <person name="Frey-Klett P."/>
            <person name="Fourrey C."/>
            <person name="Feussner I."/>
            <person name="Gay G."/>
            <person name="Grimwood J."/>
            <person name="Hoegger P.J."/>
            <person name="Jain P."/>
            <person name="Kilaru S."/>
            <person name="Labbe J."/>
            <person name="Lin Y.C."/>
            <person name="Legue V."/>
            <person name="Le Tacon F."/>
            <person name="Marmeisse R."/>
            <person name="Melayah D."/>
            <person name="Montanini B."/>
            <person name="Muratet M."/>
            <person name="Nehls U."/>
            <person name="Niculita-Hirzel H."/>
            <person name="Oudot-Le Secq M.P."/>
            <person name="Peter M."/>
            <person name="Quesneville H."/>
            <person name="Rajashekar B."/>
            <person name="Reich M."/>
            <person name="Rouhier N."/>
            <person name="Schmutz J."/>
            <person name="Yin T."/>
            <person name="Chalot M."/>
            <person name="Henrissat B."/>
            <person name="Kuees U."/>
            <person name="Lucas S."/>
            <person name="Van de Peer Y."/>
            <person name="Podila G.K."/>
            <person name="Polle A."/>
            <person name="Pukkila P.J."/>
            <person name="Richardson P.M."/>
            <person name="Rouze P."/>
            <person name="Sanders I.R."/>
            <person name="Stajich J.E."/>
            <person name="Tunlid A."/>
            <person name="Tuskan G."/>
            <person name="Grigoriev I.V."/>
        </authorList>
    </citation>
    <scope>NUCLEOTIDE SEQUENCE [LARGE SCALE GENOMIC DNA]</scope>
    <source>
        <strain evidence="3">S238N-H82 / ATCC MYA-4686</strain>
    </source>
</reference>
<gene>
    <name evidence="2" type="ORF">LACBIDRAFT_309050</name>
</gene>
<sequence>MPLSTHSRHPSWNSHSPLELDPFVQDSLQANTSYPTTNSFALSSDPQTSTPIYYNTFHGQHPNPHPFHGVPMRPNYFHPTAYMTQSPLPLQNASLTVLNTPDPAPSTARSQNKRSATSDSGTSTHVRKKRKTNTTTQCVPEALVPEPEPSPQCGIGPSILPSTIPLAAPLALAPQLTGNASSPSHHNDLSTSATDVWFFLRALDTPNAPEVLPTNKPILTTKPSMKFIGCKLYHKEIYESTIRLKNLKHAKDVSASTMLKDTPYTKEKFKFLLCRWIVTDDQSGPVRLLSPQGL</sequence>
<proteinExistence type="predicted"/>
<dbReference type="EMBL" id="DS547093">
    <property type="protein sequence ID" value="EDR13318.1"/>
    <property type="molecule type" value="Genomic_DNA"/>
</dbReference>
<dbReference type="Proteomes" id="UP000001194">
    <property type="component" value="Unassembled WGS sequence"/>
</dbReference>
<dbReference type="KEGG" id="lbc:LACBIDRAFT_309050"/>
<dbReference type="AlphaFoldDB" id="B0CVE8"/>
<name>B0CVE8_LACBS</name>
<evidence type="ECO:0000256" key="1">
    <source>
        <dbReference type="SAM" id="MobiDB-lite"/>
    </source>
</evidence>
<feature type="compositionally biased region" description="Polar residues" evidence="1">
    <location>
        <begin position="107"/>
        <end position="124"/>
    </location>
</feature>
<dbReference type="InParanoid" id="B0CVE8"/>
<dbReference type="RefSeq" id="XP_001875816.1">
    <property type="nucleotide sequence ID" value="XM_001875781.1"/>
</dbReference>
<keyword evidence="3" id="KW-1185">Reference proteome</keyword>
<dbReference type="GeneID" id="6071526"/>
<protein>
    <submittedName>
        <fullName evidence="2">Predicted protein</fullName>
    </submittedName>
</protein>
<evidence type="ECO:0000313" key="2">
    <source>
        <dbReference type="EMBL" id="EDR13318.1"/>
    </source>
</evidence>
<feature type="region of interest" description="Disordered" evidence="1">
    <location>
        <begin position="95"/>
        <end position="135"/>
    </location>
</feature>
<accession>B0CVE8</accession>
<evidence type="ECO:0000313" key="3">
    <source>
        <dbReference type="Proteomes" id="UP000001194"/>
    </source>
</evidence>